<dbReference type="GeneID" id="111283604"/>
<evidence type="ECO:0000313" key="2">
    <source>
        <dbReference type="Proteomes" id="UP000515121"/>
    </source>
</evidence>
<dbReference type="KEGG" id="dzi:111283604"/>
<name>A0A6P5XJ40_DURZI</name>
<organism evidence="2 3">
    <name type="scientific">Durio zibethinus</name>
    <name type="common">Durian</name>
    <dbReference type="NCBI Taxonomy" id="66656"/>
    <lineage>
        <taxon>Eukaryota</taxon>
        <taxon>Viridiplantae</taxon>
        <taxon>Streptophyta</taxon>
        <taxon>Embryophyta</taxon>
        <taxon>Tracheophyta</taxon>
        <taxon>Spermatophyta</taxon>
        <taxon>Magnoliopsida</taxon>
        <taxon>eudicotyledons</taxon>
        <taxon>Gunneridae</taxon>
        <taxon>Pentapetalae</taxon>
        <taxon>rosids</taxon>
        <taxon>malvids</taxon>
        <taxon>Malvales</taxon>
        <taxon>Malvaceae</taxon>
        <taxon>Helicteroideae</taxon>
        <taxon>Durio</taxon>
    </lineage>
</organism>
<dbReference type="Proteomes" id="UP000515121">
    <property type="component" value="Unplaced"/>
</dbReference>
<feature type="signal peptide" evidence="1">
    <location>
        <begin position="1"/>
        <end position="24"/>
    </location>
</feature>
<evidence type="ECO:0000313" key="3">
    <source>
        <dbReference type="RefSeq" id="XP_022727901.1"/>
    </source>
</evidence>
<sequence>MALTIFSFTISLVLFSFMFVLASAIDYGYGSKPEALYKPKFDVKEKPLPIAVEGLILCKSGSETIPIKGAVARITCLAVDEHGYESTFIPDTILNYQYKEINI</sequence>
<protein>
    <submittedName>
        <fullName evidence="3">Uncharacterized protein LOC111283604</fullName>
    </submittedName>
</protein>
<dbReference type="RefSeq" id="XP_022727901.1">
    <property type="nucleotide sequence ID" value="XM_022872166.1"/>
</dbReference>
<gene>
    <name evidence="3" type="primary">LOC111283604</name>
</gene>
<dbReference type="OrthoDB" id="1847243at2759"/>
<evidence type="ECO:0000256" key="1">
    <source>
        <dbReference type="SAM" id="SignalP"/>
    </source>
</evidence>
<keyword evidence="1" id="KW-0732">Signal</keyword>
<keyword evidence="2" id="KW-1185">Reference proteome</keyword>
<reference evidence="3" key="1">
    <citation type="submission" date="2025-08" db="UniProtKB">
        <authorList>
            <consortium name="RefSeq"/>
        </authorList>
    </citation>
    <scope>IDENTIFICATION</scope>
    <source>
        <tissue evidence="3">Fruit stalk</tissue>
    </source>
</reference>
<feature type="chain" id="PRO_5027686734" evidence="1">
    <location>
        <begin position="25"/>
        <end position="103"/>
    </location>
</feature>
<proteinExistence type="predicted"/>
<dbReference type="AlphaFoldDB" id="A0A6P5XJ40"/>
<accession>A0A6P5XJ40</accession>